<accession>X1AMR1</accession>
<dbReference type="Gene3D" id="2.40.50.140">
    <property type="entry name" value="Nucleic acid-binding proteins"/>
    <property type="match status" value="1"/>
</dbReference>
<dbReference type="InterPro" id="IPR004365">
    <property type="entry name" value="NA-bd_OB_tRNA"/>
</dbReference>
<dbReference type="PANTHER" id="PTHR42918">
    <property type="entry name" value="LYSYL-TRNA SYNTHETASE"/>
    <property type="match status" value="1"/>
</dbReference>
<dbReference type="Pfam" id="PF01336">
    <property type="entry name" value="tRNA_anti-codon"/>
    <property type="match status" value="1"/>
</dbReference>
<name>X1AMR1_9ZZZZ</name>
<feature type="domain" description="OB" evidence="2">
    <location>
        <begin position="88"/>
        <end position="156"/>
    </location>
</feature>
<dbReference type="SUPFAM" id="SSF50249">
    <property type="entry name" value="Nucleic acid-binding proteins"/>
    <property type="match status" value="1"/>
</dbReference>
<dbReference type="InterPro" id="IPR044136">
    <property type="entry name" value="Lys-tRNA-ligase_II_N"/>
</dbReference>
<protein>
    <recommendedName>
        <fullName evidence="2">OB domain-containing protein</fullName>
    </recommendedName>
</protein>
<dbReference type="EMBL" id="BART01002974">
    <property type="protein sequence ID" value="GAG70747.1"/>
    <property type="molecule type" value="Genomic_DNA"/>
</dbReference>
<sequence length="157" mass="17841">MKDKKNDEISNISNNNSEELLTGKSEYLLESEEPLAEALKMRLEKVKALKKSGKKIYRTRFDKNSNIIDIKTCYSKLKAGEKADGVFKIAGRLVSFRKHGRATFSDIKDFTDKIQLYVNQKDIGKEKYDEFLNLDIGDWAGIEGTVFVTHAGELSIN</sequence>
<evidence type="ECO:0000256" key="1">
    <source>
        <dbReference type="ARBA" id="ARBA00022741"/>
    </source>
</evidence>
<evidence type="ECO:0000259" key="2">
    <source>
        <dbReference type="Pfam" id="PF01336"/>
    </source>
</evidence>
<proteinExistence type="predicted"/>
<dbReference type="GO" id="GO:0004824">
    <property type="term" value="F:lysine-tRNA ligase activity"/>
    <property type="evidence" value="ECO:0007669"/>
    <property type="project" value="TreeGrafter"/>
</dbReference>
<dbReference type="GO" id="GO:0006430">
    <property type="term" value="P:lysyl-tRNA aminoacylation"/>
    <property type="evidence" value="ECO:0007669"/>
    <property type="project" value="TreeGrafter"/>
</dbReference>
<organism evidence="3">
    <name type="scientific">marine sediment metagenome</name>
    <dbReference type="NCBI Taxonomy" id="412755"/>
    <lineage>
        <taxon>unclassified sequences</taxon>
        <taxon>metagenomes</taxon>
        <taxon>ecological metagenomes</taxon>
    </lineage>
</organism>
<dbReference type="CDD" id="cd04322">
    <property type="entry name" value="LysRS_N"/>
    <property type="match status" value="1"/>
</dbReference>
<dbReference type="PANTHER" id="PTHR42918:SF15">
    <property type="entry name" value="LYSINE--TRNA LIGASE, CHLOROPLASTIC_MITOCHONDRIAL"/>
    <property type="match status" value="1"/>
</dbReference>
<dbReference type="GO" id="GO:0005829">
    <property type="term" value="C:cytosol"/>
    <property type="evidence" value="ECO:0007669"/>
    <property type="project" value="TreeGrafter"/>
</dbReference>
<dbReference type="GO" id="GO:0000049">
    <property type="term" value="F:tRNA binding"/>
    <property type="evidence" value="ECO:0007669"/>
    <property type="project" value="TreeGrafter"/>
</dbReference>
<evidence type="ECO:0000313" key="3">
    <source>
        <dbReference type="EMBL" id="GAG70747.1"/>
    </source>
</evidence>
<reference evidence="3" key="1">
    <citation type="journal article" date="2014" name="Front. Microbiol.">
        <title>High frequency of phylogenetically diverse reductive dehalogenase-homologous genes in deep subseafloor sedimentary metagenomes.</title>
        <authorList>
            <person name="Kawai M."/>
            <person name="Futagami T."/>
            <person name="Toyoda A."/>
            <person name="Takaki Y."/>
            <person name="Nishi S."/>
            <person name="Hori S."/>
            <person name="Arai W."/>
            <person name="Tsubouchi T."/>
            <person name="Morono Y."/>
            <person name="Uchiyama I."/>
            <person name="Ito T."/>
            <person name="Fujiyama A."/>
            <person name="Inagaki F."/>
            <person name="Takami H."/>
        </authorList>
    </citation>
    <scope>NUCLEOTIDE SEQUENCE</scope>
    <source>
        <strain evidence="3">Expedition CK06-06</strain>
    </source>
</reference>
<feature type="non-terminal residue" evidence="3">
    <location>
        <position position="157"/>
    </location>
</feature>
<dbReference type="AlphaFoldDB" id="X1AMR1"/>
<gene>
    <name evidence="3" type="ORF">S01H4_08598</name>
</gene>
<dbReference type="InterPro" id="IPR012340">
    <property type="entry name" value="NA-bd_OB-fold"/>
</dbReference>
<keyword evidence="1" id="KW-0547">Nucleotide-binding</keyword>
<comment type="caution">
    <text evidence="3">The sequence shown here is derived from an EMBL/GenBank/DDBJ whole genome shotgun (WGS) entry which is preliminary data.</text>
</comment>
<dbReference type="GO" id="GO:0000166">
    <property type="term" value="F:nucleotide binding"/>
    <property type="evidence" value="ECO:0007669"/>
    <property type="project" value="InterPro"/>
</dbReference>